<evidence type="ECO:0000313" key="9">
    <source>
        <dbReference type="Proteomes" id="UP001153636"/>
    </source>
</evidence>
<dbReference type="AlphaFoldDB" id="A0A9P0CHD7"/>
<evidence type="ECO:0000256" key="7">
    <source>
        <dbReference type="SAM" id="MobiDB-lite"/>
    </source>
</evidence>
<gene>
    <name evidence="8" type="ORF">PSYICH_LOCUS2940</name>
</gene>
<evidence type="ECO:0000256" key="1">
    <source>
        <dbReference type="ARBA" id="ARBA00004604"/>
    </source>
</evidence>
<proteinExistence type="inferred from homology"/>
<feature type="region of interest" description="Disordered" evidence="7">
    <location>
        <begin position="205"/>
        <end position="228"/>
    </location>
</feature>
<dbReference type="GO" id="GO:0030686">
    <property type="term" value="C:90S preribosome"/>
    <property type="evidence" value="ECO:0007669"/>
    <property type="project" value="TreeGrafter"/>
</dbReference>
<dbReference type="PANTHER" id="PTHR21738:SF0">
    <property type="entry name" value="RIBOSOMAL RNA PROCESSING PROTEIN 36 HOMOLOG"/>
    <property type="match status" value="1"/>
</dbReference>
<keyword evidence="6" id="KW-0687">Ribonucleoprotein</keyword>
<dbReference type="OrthoDB" id="448446at2759"/>
<reference evidence="8" key="1">
    <citation type="submission" date="2022-01" db="EMBL/GenBank/DDBJ databases">
        <authorList>
            <person name="King R."/>
        </authorList>
    </citation>
    <scope>NUCLEOTIDE SEQUENCE</scope>
</reference>
<organism evidence="8 9">
    <name type="scientific">Psylliodes chrysocephalus</name>
    <dbReference type="NCBI Taxonomy" id="3402493"/>
    <lineage>
        <taxon>Eukaryota</taxon>
        <taxon>Metazoa</taxon>
        <taxon>Ecdysozoa</taxon>
        <taxon>Arthropoda</taxon>
        <taxon>Hexapoda</taxon>
        <taxon>Insecta</taxon>
        <taxon>Pterygota</taxon>
        <taxon>Neoptera</taxon>
        <taxon>Endopterygota</taxon>
        <taxon>Coleoptera</taxon>
        <taxon>Polyphaga</taxon>
        <taxon>Cucujiformia</taxon>
        <taxon>Chrysomeloidea</taxon>
        <taxon>Chrysomelidae</taxon>
        <taxon>Galerucinae</taxon>
        <taxon>Alticini</taxon>
        <taxon>Psylliodes</taxon>
    </lineage>
</organism>
<protein>
    <recommendedName>
        <fullName evidence="6">rRNA biogenesis protein RRP36</fullName>
    </recommendedName>
</protein>
<feature type="compositionally biased region" description="Basic and acidic residues" evidence="7">
    <location>
        <begin position="171"/>
        <end position="182"/>
    </location>
</feature>
<keyword evidence="9" id="KW-1185">Reference proteome</keyword>
<keyword evidence="4 6" id="KW-0698">rRNA processing</keyword>
<dbReference type="EMBL" id="OV651823">
    <property type="protein sequence ID" value="CAH1101431.1"/>
    <property type="molecule type" value="Genomic_DNA"/>
</dbReference>
<evidence type="ECO:0000256" key="2">
    <source>
        <dbReference type="ARBA" id="ARBA00009418"/>
    </source>
</evidence>
<dbReference type="PANTHER" id="PTHR21738">
    <property type="entry name" value="RIBOSOMAL RNA PROCESSING PROTEIN 36 HOMOLOG"/>
    <property type="match status" value="1"/>
</dbReference>
<dbReference type="Pfam" id="PF06102">
    <property type="entry name" value="RRP36"/>
    <property type="match status" value="1"/>
</dbReference>
<comment type="subunit">
    <text evidence="6">Associates with 90S and pre-40S pre-ribosomal particles.</text>
</comment>
<name>A0A9P0CHD7_9CUCU</name>
<evidence type="ECO:0000256" key="3">
    <source>
        <dbReference type="ARBA" id="ARBA00022517"/>
    </source>
</evidence>
<evidence type="ECO:0000256" key="5">
    <source>
        <dbReference type="ARBA" id="ARBA00023242"/>
    </source>
</evidence>
<comment type="similarity">
    <text evidence="2 6">Belongs to the RRP36 family.</text>
</comment>
<evidence type="ECO:0000256" key="6">
    <source>
        <dbReference type="RuleBase" id="RU368027"/>
    </source>
</evidence>
<feature type="region of interest" description="Disordered" evidence="7">
    <location>
        <begin position="153"/>
        <end position="187"/>
    </location>
</feature>
<sequence>MEFEDEERNKIRESISNLSFEQLLKLKEQIGSKTFNKTVFNETTTKKNKNLKRANKNRPRELSSKIRPQRLKQELKSESNSSVILKKPIPRDPRFDPLCGQFEKETFKANYGFVNDIRLDETRQLEEELENCVDPNRKKIIKSLLQRMKNQIRENERTDKEELKKKQNSTEIREQLRRGEKPKFKKRSVQKLENLIEKYEELKKSNKVHKHIEKRSKKLAGKEKKKRD</sequence>
<keyword evidence="5 6" id="KW-0539">Nucleus</keyword>
<dbReference type="GO" id="GO:0000462">
    <property type="term" value="P:maturation of SSU-rRNA from tricistronic rRNA transcript (SSU-rRNA, 5.8S rRNA, LSU-rRNA)"/>
    <property type="evidence" value="ECO:0007669"/>
    <property type="project" value="TreeGrafter"/>
</dbReference>
<dbReference type="GO" id="GO:0005730">
    <property type="term" value="C:nucleolus"/>
    <property type="evidence" value="ECO:0007669"/>
    <property type="project" value="UniProtKB-SubCell"/>
</dbReference>
<accession>A0A9P0CHD7</accession>
<feature type="compositionally biased region" description="Basic and acidic residues" evidence="7">
    <location>
        <begin position="153"/>
        <end position="165"/>
    </location>
</feature>
<keyword evidence="3 6" id="KW-0690">Ribosome biogenesis</keyword>
<evidence type="ECO:0000313" key="8">
    <source>
        <dbReference type="EMBL" id="CAH1101431.1"/>
    </source>
</evidence>
<dbReference type="InterPro" id="IPR009292">
    <property type="entry name" value="RRP36"/>
</dbReference>
<dbReference type="Proteomes" id="UP001153636">
    <property type="component" value="Chromosome 11"/>
</dbReference>
<comment type="subcellular location">
    <subcellularLocation>
        <location evidence="1 6">Nucleus</location>
        <location evidence="1 6">Nucleolus</location>
    </subcellularLocation>
</comment>
<evidence type="ECO:0000256" key="4">
    <source>
        <dbReference type="ARBA" id="ARBA00022552"/>
    </source>
</evidence>
<comment type="function">
    <text evidence="6">Component of the 90S pre-ribosome involved in the maturation of rRNAs. Required for early cleavages of the pre-RNAs in the 40S ribosomal subunit maturation pathway.</text>
</comment>